<dbReference type="Gene3D" id="1.10.10.1320">
    <property type="entry name" value="Anti-sigma factor, zinc-finger domain"/>
    <property type="match status" value="1"/>
</dbReference>
<keyword evidence="1" id="KW-0805">Transcription regulation</keyword>
<sequence length="131" mass="14578">MHMIKPSANRSRKKREKTYDSVEHLSPEAVAAYVDCELSATAQRRARMHVIHCEECRREVVAQRKASQLVKEQADADQVCTPPDLLNRLCGLSGSSVGPGPGAESATHGHPEDIFDRVDHVVRGLFRPSHR</sequence>
<organism evidence="5 6">
    <name type="scientific">Corynebacterium tapiri</name>
    <dbReference type="NCBI Taxonomy" id="1448266"/>
    <lineage>
        <taxon>Bacteria</taxon>
        <taxon>Bacillati</taxon>
        <taxon>Actinomycetota</taxon>
        <taxon>Actinomycetes</taxon>
        <taxon>Mycobacteriales</taxon>
        <taxon>Corynebacteriaceae</taxon>
        <taxon>Corynebacterium</taxon>
    </lineage>
</organism>
<feature type="region of interest" description="Disordered" evidence="3">
    <location>
        <begin position="92"/>
        <end position="112"/>
    </location>
</feature>
<accession>A0A5C4U6S9</accession>
<keyword evidence="6" id="KW-1185">Reference proteome</keyword>
<proteinExistence type="predicted"/>
<dbReference type="AlphaFoldDB" id="A0A5C4U6S9"/>
<name>A0A5C4U6S9_9CORY</name>
<evidence type="ECO:0000256" key="1">
    <source>
        <dbReference type="ARBA" id="ARBA00023015"/>
    </source>
</evidence>
<evidence type="ECO:0000256" key="2">
    <source>
        <dbReference type="ARBA" id="ARBA00023163"/>
    </source>
</evidence>
<dbReference type="Pfam" id="PF13490">
    <property type="entry name" value="zf-HC2"/>
    <property type="match status" value="1"/>
</dbReference>
<protein>
    <recommendedName>
        <fullName evidence="4">Putative zinc-finger domain-containing protein</fullName>
    </recommendedName>
</protein>
<dbReference type="EMBL" id="VDHJ01000002">
    <property type="protein sequence ID" value="TNL99677.1"/>
    <property type="molecule type" value="Genomic_DNA"/>
</dbReference>
<evidence type="ECO:0000259" key="4">
    <source>
        <dbReference type="Pfam" id="PF13490"/>
    </source>
</evidence>
<gene>
    <name evidence="5" type="ORF">FHE74_01130</name>
</gene>
<evidence type="ECO:0000313" key="6">
    <source>
        <dbReference type="Proteomes" id="UP000312032"/>
    </source>
</evidence>
<reference evidence="5 6" key="1">
    <citation type="submission" date="2019-06" db="EMBL/GenBank/DDBJ databases">
        <authorList>
            <person name="Li J."/>
        </authorList>
    </citation>
    <scope>NUCLEOTIDE SEQUENCE [LARGE SCALE GENOMIC DNA]</scope>
    <source>
        <strain evidence="5 6">LMG 28165</strain>
    </source>
</reference>
<dbReference type="Proteomes" id="UP000312032">
    <property type="component" value="Unassembled WGS sequence"/>
</dbReference>
<feature type="domain" description="Putative zinc-finger" evidence="4">
    <location>
        <begin position="28"/>
        <end position="57"/>
    </location>
</feature>
<comment type="caution">
    <text evidence="5">The sequence shown here is derived from an EMBL/GenBank/DDBJ whole genome shotgun (WGS) entry which is preliminary data.</text>
</comment>
<dbReference type="OrthoDB" id="4425192at2"/>
<evidence type="ECO:0000313" key="5">
    <source>
        <dbReference type="EMBL" id="TNL99677.1"/>
    </source>
</evidence>
<dbReference type="InterPro" id="IPR027383">
    <property type="entry name" value="Znf_put"/>
</dbReference>
<keyword evidence="2" id="KW-0804">Transcription</keyword>
<feature type="region of interest" description="Disordered" evidence="3">
    <location>
        <begin position="1"/>
        <end position="21"/>
    </location>
</feature>
<evidence type="ECO:0000256" key="3">
    <source>
        <dbReference type="SAM" id="MobiDB-lite"/>
    </source>
</evidence>
<dbReference type="InterPro" id="IPR041916">
    <property type="entry name" value="Anti_sigma_zinc_sf"/>
</dbReference>